<name>A0A7S0WR23_9CHLO</name>
<feature type="compositionally biased region" description="Low complexity" evidence="1">
    <location>
        <begin position="103"/>
        <end position="125"/>
    </location>
</feature>
<accession>A0A7S0WR23</accession>
<dbReference type="EMBL" id="HBFB01016023">
    <property type="protein sequence ID" value="CAD8679292.1"/>
    <property type="molecule type" value="Transcribed_RNA"/>
</dbReference>
<dbReference type="Gene3D" id="2.40.50.140">
    <property type="entry name" value="Nucleic acid-binding proteins"/>
    <property type="match status" value="1"/>
</dbReference>
<dbReference type="InterPro" id="IPR003029">
    <property type="entry name" value="S1_domain"/>
</dbReference>
<dbReference type="PROSITE" id="PS50126">
    <property type="entry name" value="S1"/>
    <property type="match status" value="1"/>
</dbReference>
<feature type="region of interest" description="Disordered" evidence="1">
    <location>
        <begin position="76"/>
        <end position="139"/>
    </location>
</feature>
<evidence type="ECO:0000259" key="2">
    <source>
        <dbReference type="PROSITE" id="PS50126"/>
    </source>
</evidence>
<dbReference type="PANTHER" id="PTHR47559">
    <property type="entry name" value="OS03G0844900 PROTEIN"/>
    <property type="match status" value="1"/>
</dbReference>
<evidence type="ECO:0000313" key="3">
    <source>
        <dbReference type="EMBL" id="CAD8679292.1"/>
    </source>
</evidence>
<protein>
    <recommendedName>
        <fullName evidence="2">S1 motif domain-containing protein</fullName>
    </recommendedName>
</protein>
<reference evidence="3" key="1">
    <citation type="submission" date="2021-01" db="EMBL/GenBank/DDBJ databases">
        <authorList>
            <person name="Corre E."/>
            <person name="Pelletier E."/>
            <person name="Niang G."/>
            <person name="Scheremetjew M."/>
            <person name="Finn R."/>
            <person name="Kale V."/>
            <person name="Holt S."/>
            <person name="Cochrane G."/>
            <person name="Meng A."/>
            <person name="Brown T."/>
            <person name="Cohen L."/>
        </authorList>
    </citation>
    <scope>NUCLEOTIDE SEQUENCE</scope>
    <source>
        <strain evidence="3">SAG 11-49</strain>
    </source>
</reference>
<dbReference type="SUPFAM" id="SSF50249">
    <property type="entry name" value="Nucleic acid-binding proteins"/>
    <property type="match status" value="1"/>
</dbReference>
<dbReference type="PANTHER" id="PTHR47559:SF1">
    <property type="entry name" value="OS03G0844900 PROTEIN"/>
    <property type="match status" value="1"/>
</dbReference>
<sequence>MVEGASEAADVPEGPTTLPLPVAQPVQEGDYVYGKVIFSNAKGARIQLMFSHDGIVGYVPQDQSPIPAPWMPQHHIRRQNQQGGRQQHARPQQGQRQRRAHSQAPEPTAEQVEQAEPQEAAATATGSREQQQAGPRSVPAAPAINAQLPVGHCRAFKVRSVPREGAAPGPKGPQGPLLSALDIDGDLLLVRMQQLKDFGDQERASFRARVVGANDSGLLLDLASFGAAFMPWRFLCARPPPHAARNDRGYLQWDAQLAQQQLVGRVLQVAIVEVHAAERKVIVSEALARDRRLQRVLQLGNVVEGRVHTVLDRQVFVHLDCLPNNVHALLRSDRVTQAGQPGSLKDFFAPGDRVVGLLSHVDADAKGPRVQMSTMELEGEAGDMLISAQHRERCYASVARHIVR</sequence>
<feature type="region of interest" description="Disordered" evidence="1">
    <location>
        <begin position="1"/>
        <end position="22"/>
    </location>
</feature>
<dbReference type="InterPro" id="IPR052757">
    <property type="entry name" value="Ribosomal_protein_S1"/>
</dbReference>
<dbReference type="GO" id="GO:0003676">
    <property type="term" value="F:nucleic acid binding"/>
    <property type="evidence" value="ECO:0007669"/>
    <property type="project" value="InterPro"/>
</dbReference>
<evidence type="ECO:0000256" key="1">
    <source>
        <dbReference type="SAM" id="MobiDB-lite"/>
    </source>
</evidence>
<gene>
    <name evidence="3" type="ORF">CLEI1391_LOCUS8971</name>
</gene>
<proteinExistence type="predicted"/>
<feature type="compositionally biased region" description="Low complexity" evidence="1">
    <location>
        <begin position="79"/>
        <end position="95"/>
    </location>
</feature>
<organism evidence="3">
    <name type="scientific">Chlamydomonas leiostraca</name>
    <dbReference type="NCBI Taxonomy" id="1034604"/>
    <lineage>
        <taxon>Eukaryota</taxon>
        <taxon>Viridiplantae</taxon>
        <taxon>Chlorophyta</taxon>
        <taxon>core chlorophytes</taxon>
        <taxon>Chlorophyceae</taxon>
        <taxon>CS clade</taxon>
        <taxon>Chlamydomonadales</taxon>
        <taxon>Chlamydomonadaceae</taxon>
        <taxon>Chlamydomonas</taxon>
    </lineage>
</organism>
<feature type="domain" description="S1 motif" evidence="2">
    <location>
        <begin position="300"/>
        <end position="375"/>
    </location>
</feature>
<dbReference type="InterPro" id="IPR012340">
    <property type="entry name" value="NA-bd_OB-fold"/>
</dbReference>
<dbReference type="AlphaFoldDB" id="A0A7S0WR23"/>